<accession>A0A919QH93</accession>
<sequence>MNPWDPERAAPHPAGQDDGCPAVVFDVDDTLVDFSGATRDALASWLTSLGVDGSERAYALWRQAEKRHFASYTEGLISFAEQRRRRCADFCAALGLPEPADTDAWYAGYLECFAPALRLFDDVLPTLDLLAARGVTLAALSNSSSAHQDEKLRRFGVRDRFRALVCVDDVGGRGKPHPAIFHAACQALNLPPGRVIYVGDVLDTDARAATGAGLRGVWLDRSASADPPSDVPVLHRLDQVCHLLDQKGPRA</sequence>
<dbReference type="InterPro" id="IPR051400">
    <property type="entry name" value="HAD-like_hydrolase"/>
</dbReference>
<dbReference type="NCBIfam" id="TIGR01549">
    <property type="entry name" value="HAD-SF-IA-v1"/>
    <property type="match status" value="1"/>
</dbReference>
<dbReference type="SUPFAM" id="SSF56784">
    <property type="entry name" value="HAD-like"/>
    <property type="match status" value="1"/>
</dbReference>
<evidence type="ECO:0000313" key="4">
    <source>
        <dbReference type="EMBL" id="GIH28763.1"/>
    </source>
</evidence>
<dbReference type="InterPro" id="IPR023214">
    <property type="entry name" value="HAD_sf"/>
</dbReference>
<name>A0A919QH93_9ACTN</name>
<comment type="cofactor">
    <cofactor evidence="1">
        <name>Mg(2+)</name>
        <dbReference type="ChEBI" id="CHEBI:18420"/>
    </cofactor>
</comment>
<dbReference type="Gene3D" id="3.40.50.1000">
    <property type="entry name" value="HAD superfamily/HAD-like"/>
    <property type="match status" value="1"/>
</dbReference>
<evidence type="ECO:0000313" key="5">
    <source>
        <dbReference type="Proteomes" id="UP000640052"/>
    </source>
</evidence>
<protein>
    <submittedName>
        <fullName evidence="4">Hydrolase</fullName>
    </submittedName>
</protein>
<dbReference type="EMBL" id="BOOA01000094">
    <property type="protein sequence ID" value="GIH28763.1"/>
    <property type="molecule type" value="Genomic_DNA"/>
</dbReference>
<dbReference type="Proteomes" id="UP000640052">
    <property type="component" value="Unassembled WGS sequence"/>
</dbReference>
<dbReference type="SFLD" id="SFLDG01129">
    <property type="entry name" value="C1.5:_HAD__Beta-PGM__Phosphata"/>
    <property type="match status" value="1"/>
</dbReference>
<dbReference type="GO" id="GO:0016787">
    <property type="term" value="F:hydrolase activity"/>
    <property type="evidence" value="ECO:0007669"/>
    <property type="project" value="UniProtKB-KW"/>
</dbReference>
<dbReference type="GO" id="GO:0044281">
    <property type="term" value="P:small molecule metabolic process"/>
    <property type="evidence" value="ECO:0007669"/>
    <property type="project" value="UniProtKB-ARBA"/>
</dbReference>
<dbReference type="NCBIfam" id="TIGR01509">
    <property type="entry name" value="HAD-SF-IA-v3"/>
    <property type="match status" value="1"/>
</dbReference>
<dbReference type="Pfam" id="PF00702">
    <property type="entry name" value="Hydrolase"/>
    <property type="match status" value="1"/>
</dbReference>
<gene>
    <name evidence="4" type="ORF">Aph01nite_70730</name>
</gene>
<reference evidence="4" key="1">
    <citation type="submission" date="2021-01" db="EMBL/GenBank/DDBJ databases">
        <title>Whole genome shotgun sequence of Acrocarpospora phusangensis NBRC 108782.</title>
        <authorList>
            <person name="Komaki H."/>
            <person name="Tamura T."/>
        </authorList>
    </citation>
    <scope>NUCLEOTIDE SEQUENCE</scope>
    <source>
        <strain evidence="4">NBRC 108782</strain>
    </source>
</reference>
<keyword evidence="5" id="KW-1185">Reference proteome</keyword>
<keyword evidence="3" id="KW-0460">Magnesium</keyword>
<dbReference type="PANTHER" id="PTHR46470:SF4">
    <property type="entry name" value="5-AMINO-6-(5-PHOSPHO-D-RIBITYLAMINO)URACIL PHOSPHATASE YIGB"/>
    <property type="match status" value="1"/>
</dbReference>
<evidence type="ECO:0000256" key="3">
    <source>
        <dbReference type="ARBA" id="ARBA00022842"/>
    </source>
</evidence>
<dbReference type="InterPro" id="IPR036412">
    <property type="entry name" value="HAD-like_sf"/>
</dbReference>
<evidence type="ECO:0000256" key="2">
    <source>
        <dbReference type="ARBA" id="ARBA00022801"/>
    </source>
</evidence>
<keyword evidence="2 4" id="KW-0378">Hydrolase</keyword>
<dbReference type="Gene3D" id="1.20.120.1600">
    <property type="match status" value="1"/>
</dbReference>
<dbReference type="PRINTS" id="PR00413">
    <property type="entry name" value="HADHALOGNASE"/>
</dbReference>
<evidence type="ECO:0000256" key="1">
    <source>
        <dbReference type="ARBA" id="ARBA00001946"/>
    </source>
</evidence>
<organism evidence="4 5">
    <name type="scientific">Acrocarpospora phusangensis</name>
    <dbReference type="NCBI Taxonomy" id="1070424"/>
    <lineage>
        <taxon>Bacteria</taxon>
        <taxon>Bacillati</taxon>
        <taxon>Actinomycetota</taxon>
        <taxon>Actinomycetes</taxon>
        <taxon>Streptosporangiales</taxon>
        <taxon>Streptosporangiaceae</taxon>
        <taxon>Acrocarpospora</taxon>
    </lineage>
</organism>
<dbReference type="PANTHER" id="PTHR46470">
    <property type="entry name" value="N-ACYLNEURAMINATE-9-PHOSPHATASE"/>
    <property type="match status" value="1"/>
</dbReference>
<dbReference type="AlphaFoldDB" id="A0A919QH93"/>
<dbReference type="SFLD" id="SFLDS00003">
    <property type="entry name" value="Haloacid_Dehalogenase"/>
    <property type="match status" value="1"/>
</dbReference>
<comment type="caution">
    <text evidence="4">The sequence shown here is derived from an EMBL/GenBank/DDBJ whole genome shotgun (WGS) entry which is preliminary data.</text>
</comment>
<proteinExistence type="predicted"/>
<dbReference type="InterPro" id="IPR006439">
    <property type="entry name" value="HAD-SF_hydro_IA"/>
</dbReference>